<evidence type="ECO:0000256" key="12">
    <source>
        <dbReference type="PIRSR" id="PIRSR605959-1"/>
    </source>
</evidence>
<dbReference type="GO" id="GO:0046872">
    <property type="term" value="F:metal ion binding"/>
    <property type="evidence" value="ECO:0007669"/>
    <property type="project" value="UniProtKB-UniRule"/>
</dbReference>
<evidence type="ECO:0000256" key="8">
    <source>
        <dbReference type="ARBA" id="ARBA00022837"/>
    </source>
</evidence>
<feature type="binding site" evidence="14">
    <location>
        <position position="199"/>
    </location>
    <ligand>
        <name>Ca(2+)</name>
        <dbReference type="ChEBI" id="CHEBI:29108"/>
    </ligand>
</feature>
<comment type="pathway">
    <text evidence="2 15">Amino-acid degradation; L-phenylalanine degradation; acetoacetate and fumarate from L-phenylalanine: step 6/6.</text>
</comment>
<feature type="active site" description="Proton acceptor" evidence="12">
    <location>
        <position position="133"/>
    </location>
</feature>
<evidence type="ECO:0000256" key="4">
    <source>
        <dbReference type="ARBA" id="ARBA00012094"/>
    </source>
</evidence>
<dbReference type="SUPFAM" id="SSF56529">
    <property type="entry name" value="FAH"/>
    <property type="match status" value="1"/>
</dbReference>
<comment type="catalytic activity">
    <reaction evidence="1 15">
        <text>4-fumarylacetoacetate + H2O = acetoacetate + fumarate + H(+)</text>
        <dbReference type="Rhea" id="RHEA:10244"/>
        <dbReference type="ChEBI" id="CHEBI:13705"/>
        <dbReference type="ChEBI" id="CHEBI:15377"/>
        <dbReference type="ChEBI" id="CHEBI:15378"/>
        <dbReference type="ChEBI" id="CHEBI:18034"/>
        <dbReference type="ChEBI" id="CHEBI:29806"/>
        <dbReference type="EC" id="3.7.1.2"/>
    </reaction>
</comment>
<dbReference type="FunFam" id="2.30.30.230:FF:000001">
    <property type="entry name" value="Fumarylacetoacetase"/>
    <property type="match status" value="1"/>
</dbReference>
<feature type="binding site" evidence="14">
    <location>
        <position position="234"/>
    </location>
    <ligand>
        <name>Ca(2+)</name>
        <dbReference type="ChEBI" id="CHEBI:29108"/>
    </ligand>
</feature>
<proteinExistence type="inferred from homology"/>
<comment type="cofactor">
    <cofactor evidence="15">
        <name>Mg(2+)</name>
        <dbReference type="ChEBI" id="CHEBI:18420"/>
    </cofactor>
    <cofactor evidence="15">
        <name>Ca(2+)</name>
        <dbReference type="ChEBI" id="CHEBI:29108"/>
    </cofactor>
</comment>
<evidence type="ECO:0000259" key="17">
    <source>
        <dbReference type="Pfam" id="PF09298"/>
    </source>
</evidence>
<gene>
    <name evidence="19" type="primary">LOC105359586</name>
</gene>
<evidence type="ECO:0000256" key="1">
    <source>
        <dbReference type="ARBA" id="ARBA00000353"/>
    </source>
</evidence>
<feature type="domain" description="Fumarylacetoacetase-like C-terminal" evidence="16">
    <location>
        <begin position="129"/>
        <end position="394"/>
    </location>
</feature>
<reference evidence="19" key="1">
    <citation type="submission" date="2025-08" db="UniProtKB">
        <authorList>
            <consortium name="RefSeq"/>
        </authorList>
    </citation>
    <scope>IDENTIFICATION</scope>
</reference>
<feature type="binding site" evidence="13">
    <location>
        <position position="350"/>
    </location>
    <ligand>
        <name>substrate</name>
    </ligand>
</feature>
<accession>A0AAJ6VLD7</accession>
<dbReference type="PANTHER" id="PTHR43069">
    <property type="entry name" value="FUMARYLACETOACETASE"/>
    <property type="match status" value="1"/>
</dbReference>
<dbReference type="GO" id="GO:0006559">
    <property type="term" value="P:L-phenylalanine catabolic process"/>
    <property type="evidence" value="ECO:0007669"/>
    <property type="project" value="UniProtKB-UniRule"/>
</dbReference>
<dbReference type="EC" id="3.7.1.2" evidence="4 15"/>
<evidence type="ECO:0000259" key="16">
    <source>
        <dbReference type="Pfam" id="PF01557"/>
    </source>
</evidence>
<evidence type="ECO:0000256" key="7">
    <source>
        <dbReference type="ARBA" id="ARBA00022801"/>
    </source>
</evidence>
<evidence type="ECO:0000256" key="10">
    <source>
        <dbReference type="ARBA" id="ARBA00022878"/>
    </source>
</evidence>
<evidence type="ECO:0000256" key="2">
    <source>
        <dbReference type="ARBA" id="ARBA00004782"/>
    </source>
</evidence>
<feature type="binding site" evidence="13">
    <location>
        <position position="241"/>
    </location>
    <ligand>
        <name>substrate</name>
    </ligand>
</feature>
<evidence type="ECO:0000313" key="19">
    <source>
        <dbReference type="RefSeq" id="XP_011494513.1"/>
    </source>
</evidence>
<dbReference type="InterPro" id="IPR005959">
    <property type="entry name" value="Fumarylacetoacetase"/>
</dbReference>
<feature type="binding site" evidence="14">
    <location>
        <position position="201"/>
    </location>
    <ligand>
        <name>Ca(2+)</name>
        <dbReference type="ChEBI" id="CHEBI:29108"/>
    </ligand>
</feature>
<dbReference type="Pfam" id="PF09298">
    <property type="entry name" value="FAA_hydrolase_N"/>
    <property type="match status" value="1"/>
</dbReference>
<dbReference type="Pfam" id="PF01557">
    <property type="entry name" value="FAA_hydrolase"/>
    <property type="match status" value="1"/>
</dbReference>
<dbReference type="InterPro" id="IPR036663">
    <property type="entry name" value="Fumarylacetoacetase_C_sf"/>
</dbReference>
<dbReference type="InterPro" id="IPR036462">
    <property type="entry name" value="Fumarylacetoacetase_N_sf"/>
</dbReference>
<dbReference type="Proteomes" id="UP000695007">
    <property type="component" value="Unplaced"/>
</dbReference>
<dbReference type="PANTHER" id="PTHR43069:SF2">
    <property type="entry name" value="FUMARYLACETOACETASE"/>
    <property type="match status" value="1"/>
</dbReference>
<dbReference type="GO" id="GO:0006572">
    <property type="term" value="P:L-tyrosine catabolic process"/>
    <property type="evidence" value="ECO:0007669"/>
    <property type="project" value="UniProtKB-UniRule"/>
</dbReference>
<organism evidence="18 19">
    <name type="scientific">Ceratosolen solmsi marchali</name>
    <dbReference type="NCBI Taxonomy" id="326594"/>
    <lineage>
        <taxon>Eukaryota</taxon>
        <taxon>Metazoa</taxon>
        <taxon>Ecdysozoa</taxon>
        <taxon>Arthropoda</taxon>
        <taxon>Hexapoda</taxon>
        <taxon>Insecta</taxon>
        <taxon>Pterygota</taxon>
        <taxon>Neoptera</taxon>
        <taxon>Endopterygota</taxon>
        <taxon>Hymenoptera</taxon>
        <taxon>Apocrita</taxon>
        <taxon>Proctotrupomorpha</taxon>
        <taxon>Chalcidoidea</taxon>
        <taxon>Agaonidae</taxon>
        <taxon>Agaoninae</taxon>
        <taxon>Ceratosolen</taxon>
    </lineage>
</organism>
<dbReference type="FunFam" id="3.90.850.10:FF:000004">
    <property type="entry name" value="Fumarylacetoacetase"/>
    <property type="match status" value="1"/>
</dbReference>
<dbReference type="GeneID" id="105359586"/>
<comment type="similarity">
    <text evidence="3 15">Belongs to the FAH family.</text>
</comment>
<feature type="binding site" evidence="14">
    <location>
        <position position="234"/>
    </location>
    <ligand>
        <name>Mg(2+)</name>
        <dbReference type="ChEBI" id="CHEBI:18420"/>
    </ligand>
</feature>
<feature type="binding site" evidence="14">
    <location>
        <position position="126"/>
    </location>
    <ligand>
        <name>Ca(2+)</name>
        <dbReference type="ChEBI" id="CHEBI:29108"/>
    </ligand>
</feature>
<evidence type="ECO:0000256" key="9">
    <source>
        <dbReference type="ARBA" id="ARBA00022842"/>
    </source>
</evidence>
<evidence type="ECO:0000256" key="14">
    <source>
        <dbReference type="PIRSR" id="PIRSR605959-3"/>
    </source>
</evidence>
<feature type="binding site" evidence="13">
    <location>
        <position position="142"/>
    </location>
    <ligand>
        <name>substrate</name>
    </ligand>
</feature>
<evidence type="ECO:0000313" key="18">
    <source>
        <dbReference type="Proteomes" id="UP000695007"/>
    </source>
</evidence>
<dbReference type="InterPro" id="IPR015377">
    <property type="entry name" value="Fumarylacetoacetase_N"/>
</dbReference>
<evidence type="ECO:0000256" key="13">
    <source>
        <dbReference type="PIRSR" id="PIRSR605959-2"/>
    </source>
</evidence>
<protein>
    <recommendedName>
        <fullName evidence="5 15">Fumarylacetoacetase</fullName>
        <ecNumber evidence="4 15">3.7.1.2</ecNumber>
    </recommendedName>
    <alternativeName>
        <fullName evidence="15">Fumarylacetoacetate hydrolase</fullName>
    </alternativeName>
</protein>
<keyword evidence="9 14" id="KW-0460">Magnesium</keyword>
<keyword evidence="11 15" id="KW-0585">Phenylalanine catabolism</keyword>
<feature type="binding site" evidence="13">
    <location>
        <position position="245"/>
    </location>
    <ligand>
        <name>substrate</name>
    </ligand>
</feature>
<keyword evidence="7 15" id="KW-0378">Hydrolase</keyword>
<feature type="binding site" evidence="13">
    <location>
        <position position="128"/>
    </location>
    <ligand>
        <name>substrate</name>
    </ligand>
</feature>
<keyword evidence="18" id="KW-1185">Reference proteome</keyword>
<dbReference type="SUPFAM" id="SSF63433">
    <property type="entry name" value="Fumarylacetoacetate hydrolase, FAH, N-terminal domain"/>
    <property type="match status" value="1"/>
</dbReference>
<dbReference type="GO" id="GO:1902000">
    <property type="term" value="P:homogentisate catabolic process"/>
    <property type="evidence" value="ECO:0007669"/>
    <property type="project" value="TreeGrafter"/>
</dbReference>
<dbReference type="Gene3D" id="3.90.850.10">
    <property type="entry name" value="Fumarylacetoacetase-like, C-terminal domain"/>
    <property type="match status" value="1"/>
</dbReference>
<feature type="binding site" evidence="14">
    <location>
        <position position="254"/>
    </location>
    <ligand>
        <name>Mg(2+)</name>
        <dbReference type="ChEBI" id="CHEBI:18420"/>
    </ligand>
</feature>
<dbReference type="Gene3D" id="2.30.30.230">
    <property type="entry name" value="Fumarylacetoacetase, N-terminal domain"/>
    <property type="match status" value="1"/>
</dbReference>
<keyword evidence="10 15" id="KW-0828">Tyrosine catabolism</keyword>
<dbReference type="KEGG" id="csol:105359586"/>
<evidence type="ECO:0000256" key="3">
    <source>
        <dbReference type="ARBA" id="ARBA00010211"/>
    </source>
</evidence>
<dbReference type="NCBIfam" id="TIGR01266">
    <property type="entry name" value="fum_ac_acetase"/>
    <property type="match status" value="1"/>
</dbReference>
<dbReference type="CTD" id="45577"/>
<dbReference type="AlphaFoldDB" id="A0AAJ6VLD7"/>
<keyword evidence="6 14" id="KW-0479">Metal-binding</keyword>
<evidence type="ECO:0000256" key="5">
    <source>
        <dbReference type="ARBA" id="ARBA00014741"/>
    </source>
</evidence>
<evidence type="ECO:0000256" key="11">
    <source>
        <dbReference type="ARBA" id="ARBA00023232"/>
    </source>
</evidence>
<feature type="binding site" evidence="14">
    <location>
        <position position="258"/>
    </location>
    <ligand>
        <name>Mg(2+)</name>
        <dbReference type="ChEBI" id="CHEBI:18420"/>
    </ligand>
</feature>
<feature type="domain" description="Fumarylacetoacetase N-terminal" evidence="17">
    <location>
        <begin position="16"/>
        <end position="118"/>
    </location>
</feature>
<evidence type="ECO:0000256" key="15">
    <source>
        <dbReference type="RuleBase" id="RU366008"/>
    </source>
</evidence>
<dbReference type="GO" id="GO:0004334">
    <property type="term" value="F:fumarylacetoacetase activity"/>
    <property type="evidence" value="ECO:0007669"/>
    <property type="project" value="UniProtKB-UniRule"/>
</dbReference>
<name>A0AAJ6VLD7_9HYME</name>
<dbReference type="RefSeq" id="XP_011494513.1">
    <property type="nucleotide sequence ID" value="XM_011496211.1"/>
</dbReference>
<sequence length="418" mass="46602">MKSFVEYSDNSDFPIQNLPYGIFTTPENLKKRIGVAIGNEILDLSAIAHLFTGPLLNSKQDVFCKEYLNDFMSLGRPSWIEARQTLQSLLSTDNQTLQQTDLRSKVLVPQVKATMHLPARIGDYTDFYSSIHHATNIGIMFRNKENALMPNWKYLPVGYHGRASSIVISGTPIRRARGQTLPVEEAPPIYGPSRLMDFELEVAFFVGGPPTKLGDTVVASRAEEHIFGLVTMNDWSARDIQKWEYVPLGPFGAKNLGTTISPWIITLEALEAFKVPSMPQDPIPFPYLRYDNPYTFDIELEVDLKTANGVVTTITRSNYKYLYWSAQQQLAHHTVTGCNINPGDLMASGTISGEMADSYGSMLELSWKGTKPIQLKDGSARKFLQDGDEIIIKGYCSGNGYRIGFGRCSGKLLPAHTV</sequence>
<keyword evidence="8 14" id="KW-0106">Calcium</keyword>
<dbReference type="InterPro" id="IPR011234">
    <property type="entry name" value="Fumarylacetoacetase-like_C"/>
</dbReference>
<evidence type="ECO:0000256" key="6">
    <source>
        <dbReference type="ARBA" id="ARBA00022723"/>
    </source>
</evidence>